<dbReference type="GO" id="GO:0043130">
    <property type="term" value="F:ubiquitin binding"/>
    <property type="evidence" value="ECO:0007669"/>
    <property type="project" value="InterPro"/>
</dbReference>
<dbReference type="GO" id="GO:0035091">
    <property type="term" value="F:phosphatidylinositol binding"/>
    <property type="evidence" value="ECO:0007669"/>
    <property type="project" value="InterPro"/>
</dbReference>
<accession>A0A1N6LWE2</accession>
<dbReference type="InterPro" id="IPR002014">
    <property type="entry name" value="VHS_dom"/>
</dbReference>
<name>A0A1N6LWE2_BABMR</name>
<feature type="region of interest" description="Disordered" evidence="1">
    <location>
        <begin position="565"/>
        <end position="608"/>
    </location>
</feature>
<evidence type="ECO:0000259" key="2">
    <source>
        <dbReference type="PROSITE" id="PS50179"/>
    </source>
</evidence>
<organism evidence="3 4">
    <name type="scientific">Babesia microti (strain RI)</name>
    <dbReference type="NCBI Taxonomy" id="1133968"/>
    <lineage>
        <taxon>Eukaryota</taxon>
        <taxon>Sar</taxon>
        <taxon>Alveolata</taxon>
        <taxon>Apicomplexa</taxon>
        <taxon>Aconoidasida</taxon>
        <taxon>Piroplasmida</taxon>
        <taxon>Babesiidae</taxon>
        <taxon>Babesia</taxon>
    </lineage>
</organism>
<reference evidence="3 4" key="3">
    <citation type="journal article" date="2016" name="Sci. Rep.">
        <title>Genome-wide diversity and gene expression profiling of Babesia microti isolates identify polymorphic genes that mediate host-pathogen interactions.</title>
        <authorList>
            <person name="Silva J.C."/>
            <person name="Cornillot E."/>
            <person name="McCracken C."/>
            <person name="Usmani-Brown S."/>
            <person name="Dwivedi A."/>
            <person name="Ifeonu O.O."/>
            <person name="Crabtree J."/>
            <person name="Gotia H.T."/>
            <person name="Virji A.Z."/>
            <person name="Reynes C."/>
            <person name="Colinge J."/>
            <person name="Kumar V."/>
            <person name="Lawres L."/>
            <person name="Pazzi J.E."/>
            <person name="Pablo J.V."/>
            <person name="Hung C."/>
            <person name="Brancato J."/>
            <person name="Kumari P."/>
            <person name="Orvis J."/>
            <person name="Tretina K."/>
            <person name="Chibucos M."/>
            <person name="Ott S."/>
            <person name="Sadzewicz L."/>
            <person name="Sengamalay N."/>
            <person name="Shetty A.C."/>
            <person name="Su Q."/>
            <person name="Tallon L."/>
            <person name="Fraser C.M."/>
            <person name="Frutos R."/>
            <person name="Molina D.M."/>
            <person name="Krause P.J."/>
            <person name="Ben Mamoun C."/>
        </authorList>
    </citation>
    <scope>NUCLEOTIDE SEQUENCE [LARGE SCALE GENOMIC DNA]</scope>
    <source>
        <strain evidence="3 4">RI</strain>
    </source>
</reference>
<dbReference type="InterPro" id="IPR008942">
    <property type="entry name" value="ENTH_VHS"/>
</dbReference>
<evidence type="ECO:0000313" key="3">
    <source>
        <dbReference type="EMBL" id="SIO73190.1"/>
    </source>
</evidence>
<dbReference type="RefSeq" id="XP_021337298.1">
    <property type="nucleotide sequence ID" value="XM_021481582.1"/>
</dbReference>
<keyword evidence="4" id="KW-1185">Reference proteome</keyword>
<sequence length="625" mass="71303">MENYFSKQINHERFEKNNQIRRRNIHSDQQNFENDINNISSHHGSKLVGHVTDIHGHNAQIHECTMDNNMIHTGTPYMSNSLSPKSGLFLPNLSNLKISRLKKAGKVCVKTIRRKLNSIVQVYDSQNLMHNGITAKEASDAMALGPIKSHREFAMLTENLLAWGGGTYITQFVSIKNFAELTPLSFFENQIINQHIAIRLVDYMCDLPVCKKFTVKYINWKLRFSKIPEEYILSVEYLGFCIKNLGAGFPTFITRSLMRSLGKLLKITTFKYSLARDMKKQFAKIISGSSGHQGVATDPRIHALKSKILFTIQLCHDAFLMQQALYPDFFLEYRRMRMKGIKFPRIPPGSRYMIKDVELITSSRELKLPIDMNVLADISNIVSRFSNGEDDENLKSMLTLSKGKILESINILSDMSIQEFNEIQFIKDGNLQYEDFMDKLFKLNDSIDELLSSPKVLQDLLQFDSNEEDEEEEKMNKELAEIFSMPYNVFEPVSVESVSANEYSCPTLPNDNAWSTTRNGDDDFGSKQTELSSYYQHTSSTLTNNLTYHQQHDSSNEQATYLNTVASNGSGKSNGEDEGDDNGNESGYESNNENDYSNAEEPKYASNKLNLDEIMKTLDQIQSEL</sequence>
<dbReference type="Gene3D" id="1.25.40.90">
    <property type="match status" value="1"/>
</dbReference>
<dbReference type="EMBL" id="FO082871">
    <property type="protein sequence ID" value="SIO73190.1"/>
    <property type="molecule type" value="Genomic_DNA"/>
</dbReference>
<reference evidence="3 4" key="1">
    <citation type="journal article" date="2012" name="Nucleic Acids Res.">
        <title>Sequencing of the smallest Apicomplexan genome from the human pathogen Babesia microti.</title>
        <authorList>
            <person name="Cornillot E."/>
            <person name="Hadj-Kaddour K."/>
            <person name="Dassouli A."/>
            <person name="Noel B."/>
            <person name="Ranwez V."/>
            <person name="Vacherie B."/>
            <person name="Augagneur Y."/>
            <person name="Bres V."/>
            <person name="Duclos A."/>
            <person name="Randazzo S."/>
            <person name="Carcy B."/>
            <person name="Debierre-Grockiego F."/>
            <person name="Delbecq S."/>
            <person name="Moubri-Menage K."/>
            <person name="Shams-Eldin H."/>
            <person name="Usmani-Brown S."/>
            <person name="Bringaud F."/>
            <person name="Wincker P."/>
            <person name="Vivares C.P."/>
            <person name="Schwarz R.T."/>
            <person name="Schetters T.P."/>
            <person name="Krause P.J."/>
            <person name="Gorenflot A."/>
            <person name="Berry V."/>
            <person name="Barbe V."/>
            <person name="Ben Mamoun C."/>
        </authorList>
    </citation>
    <scope>NUCLEOTIDE SEQUENCE [LARGE SCALE GENOMIC DNA]</scope>
    <source>
        <strain evidence="3 4">RI</strain>
    </source>
</reference>
<protein>
    <recommendedName>
        <fullName evidence="2">VHS domain-containing protein</fullName>
    </recommendedName>
</protein>
<evidence type="ECO:0000256" key="1">
    <source>
        <dbReference type="SAM" id="MobiDB-lite"/>
    </source>
</evidence>
<dbReference type="GeneID" id="24423203"/>
<feature type="domain" description="VHS" evidence="2">
    <location>
        <begin position="198"/>
        <end position="344"/>
    </location>
</feature>
<feature type="compositionally biased region" description="Low complexity" evidence="1">
    <location>
        <begin position="584"/>
        <end position="597"/>
    </location>
</feature>
<feature type="compositionally biased region" description="Polar residues" evidence="1">
    <location>
        <begin position="507"/>
        <end position="518"/>
    </location>
</feature>
<dbReference type="AlphaFoldDB" id="A0A1N6LWE2"/>
<dbReference type="VEuPathDB" id="PiroplasmaDB:BMR1_01G00615"/>
<dbReference type="Proteomes" id="UP000002899">
    <property type="component" value="Chromosome I"/>
</dbReference>
<dbReference type="PROSITE" id="PS50179">
    <property type="entry name" value="VHS"/>
    <property type="match status" value="1"/>
</dbReference>
<reference evidence="3 4" key="2">
    <citation type="journal article" date="2013" name="PLoS ONE">
        <title>Whole genome mapping and re-organization of the nuclear and mitochondrial genomes of Babesia microti isolates.</title>
        <authorList>
            <person name="Cornillot E."/>
            <person name="Dassouli A."/>
            <person name="Garg A."/>
            <person name="Pachikara N."/>
            <person name="Randazzo S."/>
            <person name="Depoix D."/>
            <person name="Carcy B."/>
            <person name="Delbecq S."/>
            <person name="Frutos R."/>
            <person name="Silva J.C."/>
            <person name="Sutton R."/>
            <person name="Krause P.J."/>
            <person name="Mamoun C.B."/>
        </authorList>
    </citation>
    <scope>NUCLEOTIDE SEQUENCE [LARGE SCALE GENOMIC DNA]</scope>
    <source>
        <strain evidence="3 4">RI</strain>
    </source>
</reference>
<gene>
    <name evidence="3" type="ORF">BMR1_01G00615</name>
</gene>
<dbReference type="KEGG" id="bmic:BMR1_01G00615"/>
<feature type="region of interest" description="Disordered" evidence="1">
    <location>
        <begin position="507"/>
        <end position="528"/>
    </location>
</feature>
<evidence type="ECO:0000313" key="4">
    <source>
        <dbReference type="Proteomes" id="UP000002899"/>
    </source>
</evidence>
<proteinExistence type="predicted"/>
<dbReference type="OrthoDB" id="366185at2759"/>